<proteinExistence type="predicted"/>
<gene>
    <name evidence="1" type="ORF">GCM10009754_57430</name>
</gene>
<keyword evidence="2" id="KW-1185">Reference proteome</keyword>
<comment type="caution">
    <text evidence="1">The sequence shown here is derived from an EMBL/GenBank/DDBJ whole genome shotgun (WGS) entry which is preliminary data.</text>
</comment>
<evidence type="ECO:0000313" key="1">
    <source>
        <dbReference type="EMBL" id="GAA1974771.1"/>
    </source>
</evidence>
<evidence type="ECO:0000313" key="2">
    <source>
        <dbReference type="Proteomes" id="UP001501116"/>
    </source>
</evidence>
<sequence length="68" mass="7636">MDSAGGVRHLLAGPLPRDRAVVRFLCGALWTVNRRKRKRGRAYNLYDCSGCAELFAEAETGEDETDRH</sequence>
<dbReference type="Proteomes" id="UP001501116">
    <property type="component" value="Unassembled WGS sequence"/>
</dbReference>
<accession>A0ABP5D663</accession>
<dbReference type="EMBL" id="BAAANN010000025">
    <property type="protein sequence ID" value="GAA1974771.1"/>
    <property type="molecule type" value="Genomic_DNA"/>
</dbReference>
<reference evidence="2" key="1">
    <citation type="journal article" date="2019" name="Int. J. Syst. Evol. Microbiol.">
        <title>The Global Catalogue of Microorganisms (GCM) 10K type strain sequencing project: providing services to taxonomists for standard genome sequencing and annotation.</title>
        <authorList>
            <consortium name="The Broad Institute Genomics Platform"/>
            <consortium name="The Broad Institute Genome Sequencing Center for Infectious Disease"/>
            <person name="Wu L."/>
            <person name="Ma J."/>
        </authorList>
    </citation>
    <scope>NUCLEOTIDE SEQUENCE [LARGE SCALE GENOMIC DNA]</scope>
    <source>
        <strain evidence="2">JCM 14545</strain>
    </source>
</reference>
<name>A0ABP5D663_9PSEU</name>
<protein>
    <submittedName>
        <fullName evidence="1">Uncharacterized protein</fullName>
    </submittedName>
</protein>
<organism evidence="1 2">
    <name type="scientific">Amycolatopsis minnesotensis</name>
    <dbReference type="NCBI Taxonomy" id="337894"/>
    <lineage>
        <taxon>Bacteria</taxon>
        <taxon>Bacillati</taxon>
        <taxon>Actinomycetota</taxon>
        <taxon>Actinomycetes</taxon>
        <taxon>Pseudonocardiales</taxon>
        <taxon>Pseudonocardiaceae</taxon>
        <taxon>Amycolatopsis</taxon>
    </lineage>
</organism>